<protein>
    <submittedName>
        <fullName evidence="3">NgoFVII family restriction endonuclease</fullName>
    </submittedName>
</protein>
<reference evidence="3 4" key="1">
    <citation type="submission" date="2016-09" db="EMBL/GenBank/DDBJ databases">
        <title>Vagococcus teuberi sp. nov., isolated from the Malian artisanal sour milk fene.</title>
        <authorList>
            <person name="Wullschleger S."/>
            <person name="Seifert C."/>
            <person name="Baumgartner S."/>
            <person name="Lacroix C."/>
            <person name="Bonfoh B."/>
            <person name="Stevens M.J."/>
            <person name="Meile L."/>
        </authorList>
    </citation>
    <scope>NUCLEOTIDE SEQUENCE [LARGE SCALE GENOMIC DNA]</scope>
    <source>
        <strain evidence="3 4">DSM 21459</strain>
    </source>
</reference>
<dbReference type="SMART" id="SM00490">
    <property type="entry name" value="HELICc"/>
    <property type="match status" value="1"/>
</dbReference>
<dbReference type="InterPro" id="IPR014001">
    <property type="entry name" value="Helicase_ATP-bd"/>
</dbReference>
<dbReference type="InterPro" id="IPR025202">
    <property type="entry name" value="PLD-like_dom"/>
</dbReference>
<dbReference type="Pfam" id="PF11907">
    <property type="entry name" value="DUF3427"/>
    <property type="match status" value="1"/>
</dbReference>
<evidence type="ECO:0000259" key="2">
    <source>
        <dbReference type="PROSITE" id="PS51194"/>
    </source>
</evidence>
<dbReference type="SUPFAM" id="SSF52540">
    <property type="entry name" value="P-loop containing nucleoside triphosphate hydrolases"/>
    <property type="match status" value="1"/>
</dbReference>
<dbReference type="SUPFAM" id="SSF56024">
    <property type="entry name" value="Phospholipase D/nuclease"/>
    <property type="match status" value="1"/>
</dbReference>
<dbReference type="OrthoDB" id="9802848at2"/>
<dbReference type="InterPro" id="IPR058403">
    <property type="entry name" value="DUF8090"/>
</dbReference>
<dbReference type="CDD" id="cd09204">
    <property type="entry name" value="PLDc_N_DEXD_b2"/>
    <property type="match status" value="1"/>
</dbReference>
<dbReference type="Pfam" id="PF04851">
    <property type="entry name" value="ResIII"/>
    <property type="match status" value="1"/>
</dbReference>
<dbReference type="InterPro" id="IPR050742">
    <property type="entry name" value="Helicase_Restrict-Modif_Enz"/>
</dbReference>
<dbReference type="InterPro" id="IPR027417">
    <property type="entry name" value="P-loop_NTPase"/>
</dbReference>
<sequence>MSDLLLNKALKKAFIDKNVESQYLNPKFIINDTDKKEFLLSVLQQELLSCQSFILSVAFITQDGLNTIKTQLSDLADKGIKGRILTSTYLGFNHPDVFHSLLNIPNVEVRISNKSGFHSKGYLFTHQMHQTFIIGSSNLTMSALKLNYEWNVKLTSYDNGEMISTIHDHLEKEWESATILSREWIAEFSKTYQPLPKRMTRSEDIITEEVSEYIVPNRMQKEALNSLKELRQSGERKGLVVSATGTGKTYLAAFDVASYQPKRFLFIVHREQILHKAIESFKKVVGGKDTDYGVLSGQKKDLDAKYLFSTIQTISKDGYQELLGPDAFDYILIDEVHKAGASSYIKTLNYFKPNFLLGMTATPERTDGFNIFELFDYNIAYEIRLKDALEENLLCPFHYFGVTDYERDGQVISETSDLTYLTYFERVDFLIDKINYYGCSGNNPKGLVFCSRKDEAKELSRLFNQRGIASSYLSGENSIEEREQVIEELESGKIHYIFTVDIFNEGIDIPKINQVIMLRNTESNIIFIQQLGRGLRKDESKEFVTVIDFIGNYQNNYMIPMALSGDSSRNKNNLRRDTIDVNYMTGLSAINFERVAKERIFKSIDAAKLNSFAELRKSYQRLKNRLNRIPMLYDFEEMGELDPLVIIQREKTYDQFLLKMKEDCPLLTEQERLALKFLSVELLFGGRPHELLVIKKMIMENKTYLSSEDIYKLWDEESIDYNQDILVSALSVLDLSFYEAGLQRNYRPAQLFDQKNNGIAMTDFFNSSRKNTLFMKYVMDVVTTGLKKLEKQGMPSTLCLYSKYRRKDVLRVLNMEFKQNEQGIGGYTYSNNQFAIFVTLDKGKDFKASLMAYEDEFIDEETFRWFTKSPRTIKSPEVQILKDFKNWTIHLFIKRKYNQNDKETDFYYLGEMEPIIDTIEQKEKPTSDNKLKNVVEMDFILKHRVEPDMYEFLTGKIE</sequence>
<dbReference type="PROSITE" id="PS51192">
    <property type="entry name" value="HELICASE_ATP_BIND_1"/>
    <property type="match status" value="1"/>
</dbReference>
<dbReference type="Proteomes" id="UP000191200">
    <property type="component" value="Chromosome"/>
</dbReference>
<dbReference type="KEGG" id="vte:BHY08_01820"/>
<dbReference type="SMART" id="SM00487">
    <property type="entry name" value="DEXDc"/>
    <property type="match status" value="1"/>
</dbReference>
<dbReference type="InterPro" id="IPR006935">
    <property type="entry name" value="Helicase/UvrB_N"/>
</dbReference>
<dbReference type="Pfam" id="PF13091">
    <property type="entry name" value="PLDc_2"/>
    <property type="match status" value="1"/>
</dbReference>
<dbReference type="STRING" id="519472.BHY08_01820"/>
<dbReference type="PANTHER" id="PTHR47396">
    <property type="entry name" value="TYPE I RESTRICTION ENZYME ECOKI R PROTEIN"/>
    <property type="match status" value="1"/>
</dbReference>
<evidence type="ECO:0000313" key="4">
    <source>
        <dbReference type="Proteomes" id="UP000191200"/>
    </source>
</evidence>
<dbReference type="GO" id="GO:0005829">
    <property type="term" value="C:cytosol"/>
    <property type="evidence" value="ECO:0007669"/>
    <property type="project" value="TreeGrafter"/>
</dbReference>
<dbReference type="AlphaFoldDB" id="A0A1J0A433"/>
<dbReference type="GO" id="GO:0016787">
    <property type="term" value="F:hydrolase activity"/>
    <property type="evidence" value="ECO:0007669"/>
    <property type="project" value="InterPro"/>
</dbReference>
<evidence type="ECO:0000313" key="3">
    <source>
        <dbReference type="EMBL" id="APB30673.1"/>
    </source>
</evidence>
<proteinExistence type="predicted"/>
<dbReference type="RefSeq" id="WP_071456241.1">
    <property type="nucleotide sequence ID" value="NZ_CP017267.1"/>
</dbReference>
<keyword evidence="3" id="KW-0540">Nuclease</keyword>
<dbReference type="REBASE" id="165868">
    <property type="entry name" value="Vte21459ORF1820P"/>
</dbReference>
<dbReference type="Gene3D" id="3.40.50.300">
    <property type="entry name" value="P-loop containing nucleotide triphosphate hydrolases"/>
    <property type="match status" value="2"/>
</dbReference>
<dbReference type="CDD" id="cd18799">
    <property type="entry name" value="SF2_C_EcoAI-like"/>
    <property type="match status" value="1"/>
</dbReference>
<dbReference type="Pfam" id="PF26350">
    <property type="entry name" value="DUF8090"/>
    <property type="match status" value="1"/>
</dbReference>
<dbReference type="InterPro" id="IPR021835">
    <property type="entry name" value="DUF3427"/>
</dbReference>
<name>A0A1J0A433_9ENTE</name>
<dbReference type="GO" id="GO:0005524">
    <property type="term" value="F:ATP binding"/>
    <property type="evidence" value="ECO:0007669"/>
    <property type="project" value="InterPro"/>
</dbReference>
<dbReference type="InterPro" id="IPR001650">
    <property type="entry name" value="Helicase_C-like"/>
</dbReference>
<organism evidence="3 4">
    <name type="scientific">Vagococcus teuberi</name>
    <dbReference type="NCBI Taxonomy" id="519472"/>
    <lineage>
        <taxon>Bacteria</taxon>
        <taxon>Bacillati</taxon>
        <taxon>Bacillota</taxon>
        <taxon>Bacilli</taxon>
        <taxon>Lactobacillales</taxon>
        <taxon>Enterococcaceae</taxon>
        <taxon>Vagococcus</taxon>
    </lineage>
</organism>
<feature type="domain" description="Helicase ATP-binding" evidence="1">
    <location>
        <begin position="229"/>
        <end position="381"/>
    </location>
</feature>
<keyword evidence="3" id="KW-0255">Endonuclease</keyword>
<accession>A0A1J0A433</accession>
<dbReference type="Pfam" id="PF00271">
    <property type="entry name" value="Helicase_C"/>
    <property type="match status" value="1"/>
</dbReference>
<feature type="domain" description="Helicase C-terminal" evidence="2">
    <location>
        <begin position="430"/>
        <end position="587"/>
    </location>
</feature>
<keyword evidence="3" id="KW-0378">Hydrolase</keyword>
<gene>
    <name evidence="3" type="ORF">BHY08_01820</name>
</gene>
<dbReference type="PROSITE" id="PS51194">
    <property type="entry name" value="HELICASE_CTER"/>
    <property type="match status" value="1"/>
</dbReference>
<dbReference type="EMBL" id="CP017267">
    <property type="protein sequence ID" value="APB30673.1"/>
    <property type="molecule type" value="Genomic_DNA"/>
</dbReference>
<dbReference type="PANTHER" id="PTHR47396:SF1">
    <property type="entry name" value="ATP-DEPENDENT HELICASE IRC3-RELATED"/>
    <property type="match status" value="1"/>
</dbReference>
<keyword evidence="4" id="KW-1185">Reference proteome</keyword>
<evidence type="ECO:0000259" key="1">
    <source>
        <dbReference type="PROSITE" id="PS51192"/>
    </source>
</evidence>
<dbReference type="Gene3D" id="3.30.870.10">
    <property type="entry name" value="Endonuclease Chain A"/>
    <property type="match status" value="1"/>
</dbReference>
<dbReference type="CDD" id="cd18032">
    <property type="entry name" value="DEXHc_RE_I_III_res"/>
    <property type="match status" value="1"/>
</dbReference>
<dbReference type="GO" id="GO:0004519">
    <property type="term" value="F:endonuclease activity"/>
    <property type="evidence" value="ECO:0007669"/>
    <property type="project" value="UniProtKB-KW"/>
</dbReference>
<dbReference type="GO" id="GO:0003677">
    <property type="term" value="F:DNA binding"/>
    <property type="evidence" value="ECO:0007669"/>
    <property type="project" value="InterPro"/>
</dbReference>